<gene>
    <name evidence="1" type="ORF">g.16346</name>
</gene>
<dbReference type="EMBL" id="GDHC01001395">
    <property type="protein sequence ID" value="JAQ17234.1"/>
    <property type="molecule type" value="Transcribed_RNA"/>
</dbReference>
<reference evidence="1" key="1">
    <citation type="journal article" date="2016" name="Gigascience">
        <title>De novo construction of an expanded transcriptome assembly for the western tarnished plant bug, Lygus hesperus.</title>
        <authorList>
            <person name="Tassone E.E."/>
            <person name="Geib S.M."/>
            <person name="Hall B."/>
            <person name="Fabrick J.A."/>
            <person name="Brent C.S."/>
            <person name="Hull J.J."/>
        </authorList>
    </citation>
    <scope>NUCLEOTIDE SEQUENCE</scope>
</reference>
<organism evidence="1">
    <name type="scientific">Lygus hesperus</name>
    <name type="common">Western plant bug</name>
    <dbReference type="NCBI Taxonomy" id="30085"/>
    <lineage>
        <taxon>Eukaryota</taxon>
        <taxon>Metazoa</taxon>
        <taxon>Ecdysozoa</taxon>
        <taxon>Arthropoda</taxon>
        <taxon>Hexapoda</taxon>
        <taxon>Insecta</taxon>
        <taxon>Pterygota</taxon>
        <taxon>Neoptera</taxon>
        <taxon>Paraneoptera</taxon>
        <taxon>Hemiptera</taxon>
        <taxon>Heteroptera</taxon>
        <taxon>Panheteroptera</taxon>
        <taxon>Cimicomorpha</taxon>
        <taxon>Miridae</taxon>
        <taxon>Mirini</taxon>
        <taxon>Lygus</taxon>
    </lineage>
</organism>
<sequence>MSVYYMRNFMEIIDYCMEKMQVSMMDKGMCDKTIMREVFMHLKQMKMECEQFLTYRMDGMHMDKMMMRLMEFIKMFTMQMERLVMFEDCRMEYPMLLKDICMRYVMFLERLYTKVGKFEMEYSPVMNYRNMMYRDSGMKTMMPFYYWRQMKY</sequence>
<evidence type="ECO:0000313" key="1">
    <source>
        <dbReference type="EMBL" id="JAQ17234.1"/>
    </source>
</evidence>
<proteinExistence type="predicted"/>
<dbReference type="AlphaFoldDB" id="A0A146MBV2"/>
<accession>A0A146MBV2</accession>
<protein>
    <submittedName>
        <fullName evidence="1">Uncharacterized protein</fullName>
    </submittedName>
</protein>
<name>A0A146MBV2_LYGHE</name>